<protein>
    <submittedName>
        <fullName evidence="5">Glycosyltransferase</fullName>
    </submittedName>
</protein>
<evidence type="ECO:0000259" key="4">
    <source>
        <dbReference type="Pfam" id="PF13524"/>
    </source>
</evidence>
<feature type="compositionally biased region" description="Basic and acidic residues" evidence="1">
    <location>
        <begin position="1"/>
        <end position="10"/>
    </location>
</feature>
<dbReference type="Gene3D" id="3.40.50.2000">
    <property type="entry name" value="Glycogen Phosphorylase B"/>
    <property type="match status" value="3"/>
</dbReference>
<reference evidence="5 6" key="1">
    <citation type="submission" date="2020-06" db="EMBL/GenBank/DDBJ databases">
        <title>Description of novel acetic acid bacteria.</title>
        <authorList>
            <person name="Sombolestani A."/>
        </authorList>
    </citation>
    <scope>NUCLEOTIDE SEQUENCE [LARGE SCALE GENOMIC DNA]</scope>
    <source>
        <strain evidence="5 6">LMG 27010</strain>
    </source>
</reference>
<feature type="domain" description="Glycosyl transferase family 1" evidence="2">
    <location>
        <begin position="812"/>
        <end position="906"/>
    </location>
</feature>
<evidence type="ECO:0000313" key="6">
    <source>
        <dbReference type="Proteomes" id="UP000585665"/>
    </source>
</evidence>
<evidence type="ECO:0000259" key="3">
    <source>
        <dbReference type="Pfam" id="PF13439"/>
    </source>
</evidence>
<feature type="domain" description="Spore protein YkvP/CgeB glycosyl transferase-like" evidence="4">
    <location>
        <begin position="386"/>
        <end position="523"/>
    </location>
</feature>
<organism evidence="5 6">
    <name type="scientific">Ameyamaea chiangmaiensis</name>
    <dbReference type="NCBI Taxonomy" id="442969"/>
    <lineage>
        <taxon>Bacteria</taxon>
        <taxon>Pseudomonadati</taxon>
        <taxon>Pseudomonadota</taxon>
        <taxon>Alphaproteobacteria</taxon>
        <taxon>Acetobacterales</taxon>
        <taxon>Acetobacteraceae</taxon>
        <taxon>Ameyamaea</taxon>
    </lineage>
</organism>
<proteinExistence type="predicted"/>
<dbReference type="SUPFAM" id="SSF53756">
    <property type="entry name" value="UDP-Glycosyltransferase/glycogen phosphorylase"/>
    <property type="match status" value="2"/>
</dbReference>
<accession>A0A850PDU3</accession>
<dbReference type="Pfam" id="PF13524">
    <property type="entry name" value="Glyco_trans_1_2"/>
    <property type="match status" value="1"/>
</dbReference>
<dbReference type="Proteomes" id="UP000585665">
    <property type="component" value="Unassembled WGS sequence"/>
</dbReference>
<keyword evidence="6" id="KW-1185">Reference proteome</keyword>
<keyword evidence="5" id="KW-0808">Transferase</keyword>
<feature type="region of interest" description="Disordered" evidence="1">
    <location>
        <begin position="1"/>
        <end position="35"/>
    </location>
</feature>
<sequence>MNTVHDDKARRLSIASVPPGTGLRPELRDGQMLPPPVSLPRRKDIDSDAALALERLGALYADDREDEVDLLERQMMLMRRSLSWRFTKPLRIVRTLLAGRLPGDRRLDQALATARAIVREQGAAPLLRRVARYYGFGRFVPSVLRRRLGLEGPRARPGSSGQDTTSAALVAAYRAPVSGTVGGMRPSILLIADMIIPQCVHYRVTQKRGALERLGWRVVVADWRNPVDALAEMQLCSQVVFYRVPAVDSALDLIREAHRLGLDPVWEIDDLLFDREAYMANRNLDTLSPEERYWLLTDAGRYREAMLACGRGLASTEGLAAGMRAAGLARVDVLENAFDASTIATAEAARSARPVSGADDRVWIVYGSGSRAHDADFACAADGIAQAMAAEPRLGLRIIGSLSLSDRFAAFGERVERLESVPFGPYLSALATADIAIAPLEATRFNDCKSAIKFLEASIVGVVCVCSPTDSFARIVQSGENGLLATGAAGWREAILTLAADPALRRQLADKARADVLARYAPDATERVVEAIFDRPPVFEPDGLRVMQANVFFAPRSYGGSTIVAEALTRVFVERGVTCSVITTRPQLPETPAAALRTVACGADVLGVQLRRKGMIDNPAVTADMARWLNSWGPGIVHIHAIQELGLGLLRACRERDIPYVVTLHDCWWLSDRLFLPRDEPAHRLVPLPGQAFEPPRSRHERYLQDRKRLMYQALMEAALIFSPSEDHRQRHIRNGIPADRIVVNRNGFRWPGRARRPRPPGAPLRFGYVGGPDWIKGFELIRGCVRALKSDAWELVLVDATLNLGFPTLDVDDWSVRGRVRVVPAFSQETMDDFYDQIDVLLFPSQWRESYGLTVREALARDVWVVVTEPGGQCEEIVEGVNGNRIAMDNRVATLQGAVERLLREAARFDAYVNPLKDRLMTYEAQADELLGWYEAILSRSGRDGWRSGEA</sequence>
<evidence type="ECO:0000259" key="2">
    <source>
        <dbReference type="Pfam" id="PF00534"/>
    </source>
</evidence>
<dbReference type="PANTHER" id="PTHR45947:SF3">
    <property type="entry name" value="SULFOQUINOVOSYL TRANSFERASE SQD2"/>
    <property type="match status" value="1"/>
</dbReference>
<dbReference type="CDD" id="cd03823">
    <property type="entry name" value="GT4_ExpE7-like"/>
    <property type="match status" value="1"/>
</dbReference>
<dbReference type="InterPro" id="IPR028098">
    <property type="entry name" value="Glyco_trans_4-like_N"/>
</dbReference>
<dbReference type="InterPro" id="IPR001296">
    <property type="entry name" value="Glyco_trans_1"/>
</dbReference>
<comment type="caution">
    <text evidence="5">The sequence shown here is derived from an EMBL/GenBank/DDBJ whole genome shotgun (WGS) entry which is preliminary data.</text>
</comment>
<name>A0A850PDU3_9PROT</name>
<evidence type="ECO:0000313" key="5">
    <source>
        <dbReference type="EMBL" id="NVN40859.1"/>
    </source>
</evidence>
<evidence type="ECO:0000256" key="1">
    <source>
        <dbReference type="SAM" id="MobiDB-lite"/>
    </source>
</evidence>
<dbReference type="EMBL" id="JABXXR010000070">
    <property type="protein sequence ID" value="NVN40859.1"/>
    <property type="molecule type" value="Genomic_DNA"/>
</dbReference>
<feature type="domain" description="Glycosyltransferase subfamily 4-like N-terminal" evidence="3">
    <location>
        <begin position="558"/>
        <end position="748"/>
    </location>
</feature>
<dbReference type="AlphaFoldDB" id="A0A850PDU3"/>
<dbReference type="InterPro" id="IPR055259">
    <property type="entry name" value="YkvP/CgeB_Glyco_trans-like"/>
</dbReference>
<dbReference type="Pfam" id="PF00534">
    <property type="entry name" value="Glycos_transf_1"/>
    <property type="match status" value="1"/>
</dbReference>
<dbReference type="Pfam" id="PF13439">
    <property type="entry name" value="Glyco_transf_4"/>
    <property type="match status" value="1"/>
</dbReference>
<dbReference type="GO" id="GO:0016757">
    <property type="term" value="F:glycosyltransferase activity"/>
    <property type="evidence" value="ECO:0007669"/>
    <property type="project" value="InterPro"/>
</dbReference>
<dbReference type="InterPro" id="IPR050194">
    <property type="entry name" value="Glycosyltransferase_grp1"/>
</dbReference>
<dbReference type="PANTHER" id="PTHR45947">
    <property type="entry name" value="SULFOQUINOVOSYL TRANSFERASE SQD2"/>
    <property type="match status" value="1"/>
</dbReference>
<gene>
    <name evidence="5" type="ORF">HUK82_09825</name>
</gene>